<feature type="compositionally biased region" description="Low complexity" evidence="1">
    <location>
        <begin position="65"/>
        <end position="74"/>
    </location>
</feature>
<name>A0A132AI32_SARSC</name>
<evidence type="ECO:0000313" key="4">
    <source>
        <dbReference type="Proteomes" id="UP000616769"/>
    </source>
</evidence>
<dbReference type="InterPro" id="IPR032073">
    <property type="entry name" value="FNDC5_C"/>
</dbReference>
<dbReference type="Gene3D" id="2.20.70.10">
    <property type="match status" value="1"/>
</dbReference>
<dbReference type="InterPro" id="IPR039881">
    <property type="entry name" value="PCIF1-like"/>
</dbReference>
<dbReference type="GO" id="GO:0099122">
    <property type="term" value="F:RNA polymerase II C-terminal domain binding"/>
    <property type="evidence" value="ECO:0007669"/>
    <property type="project" value="InterPro"/>
</dbReference>
<sequence>MAKKGRKTETSANNPKVRKNLNKNEPERSGTANPRKRGPQKNANKAETVKKTRKTKEPKTKKPKLNSANSNGSNKNKKSLPKTPKTPAKRGRKSKSSLDLKQSEQNQHLEQSKKKNDNKDSKRKIDNSMLIDNDDDTEEEFIDQQTKNLIESVANSVDSSPPINDSTNMITYGYNPSSYHSINTDQKSPSKSFQFNQGQTNYLGSSYSNVLSSSSKSAFSAVTNQLKSFNHLPISSTGPIIAQKPSSMIMDPMSSLKLQPTMIGNLGHQALISTVHQNNINDANHDLPQELLHQGWRKFWSKREERPYFFNKVTNESVWEMPKSGGDRSLPVTYDPMTDPLGIQNPTSTFPHQTIADPMIYPLYPLLNPSYEPFSQFKNYDSMTNKKTLIGPFDFNIPSTCYAWEGLYFYYFHPHPEAELLRSQLSIKLKKHYWELCQTRHKIEPPTNSFTKWLLERKITDKGCDPFFVSDCNQTLSSYLFDDLLKDVPIKMEKPLYSREARKQLSKYAEAADNIISSPQWNGSGRKLVKWNVEAAFRWIRTSPNATYEEYRQHLDHLRNQCHPYIFEACKSSIESVFSKIYNESADYAHRIRNLNLELFKNENLKEREPYRYPNQKTVLCYPAYLLNPCPKLPQVQMHPERDGFIFRYKNTEYLKINAVHHQKLELLYYYNCRDDRRYNLFLARVWCLLKRYQSLFDKFEGVSFQNSLPLSVFATLHKNFGVTFECFASPFNCYFRQYCSLFPDTDGYFGSRGSILNFYPTSGSFQAFPPDSEDLIDASITHFEKLLENSREPLSFILFIQQRPKFSSDILSKLENNKFKRMQLKIAANEHQFRSGLQHLINSTDVVQISQTDTVIYFLQNDGGFLNWGPTPERIEELTESFVLDRDKEVVYFGRIFFYPKRVETRRSHRKFINKPIHTYPDELHESKMVREDEVVIVVLVIAAWIGCIFIFFNKWGKIRMLEPYQPQYKESFPNSIHSLHPKTSRMNTCTSVPPNMISLESRGSLIPDRDLLFHHNRMIENGQLYQCASGTTYHHPAYRPRLNSVFVGNPYHRNSLYPEPNMPRKVKSAEDLKSLVVQVNNNVPSTSTSQNVYGVIYNLSKNDIINLDRQEIGYLAIDVDVQPLEQCGDAALSNLIKCRTYVQRPEYSIVGTKTPSLLYKQIIIKGAEENQLPQNYIECLRKNFPDNGCVDCGPRDLVI</sequence>
<dbReference type="InterPro" id="IPR022035">
    <property type="entry name" value="PCIF1_WW"/>
</dbReference>
<accession>A0A132AI32</accession>
<dbReference type="InterPro" id="IPR036020">
    <property type="entry name" value="WW_dom_sf"/>
</dbReference>
<dbReference type="Pfam" id="PF16066">
    <property type="entry name" value="DUF4808"/>
    <property type="match status" value="1"/>
</dbReference>
<dbReference type="OrthoDB" id="6715177at2759"/>
<dbReference type="CDD" id="cd00201">
    <property type="entry name" value="WW"/>
    <property type="match status" value="1"/>
</dbReference>
<reference evidence="3 4" key="1">
    <citation type="journal article" date="2015" name="Parasit. Vectors">
        <title>Draft genome of the scabies mite.</title>
        <authorList>
            <person name="Rider S.D.Jr."/>
            <person name="Morgan M.S."/>
            <person name="Arlian L.G."/>
        </authorList>
    </citation>
    <scope>NUCLEOTIDE SEQUENCE [LARGE SCALE GENOMIC DNA]</scope>
    <source>
        <strain evidence="3">Arlian Lab</strain>
    </source>
</reference>
<evidence type="ECO:0000256" key="2">
    <source>
        <dbReference type="SAM" id="Phobius"/>
    </source>
</evidence>
<feature type="transmembrane region" description="Helical" evidence="2">
    <location>
        <begin position="936"/>
        <end position="954"/>
    </location>
</feature>
<evidence type="ECO:0000313" key="3">
    <source>
        <dbReference type="EMBL" id="KPM10469.1"/>
    </source>
</evidence>
<dbReference type="GO" id="GO:0005634">
    <property type="term" value="C:nucleus"/>
    <property type="evidence" value="ECO:0007669"/>
    <property type="project" value="TreeGrafter"/>
</dbReference>
<keyword evidence="2" id="KW-1133">Transmembrane helix</keyword>
<feature type="compositionally biased region" description="Basic and acidic residues" evidence="1">
    <location>
        <begin position="47"/>
        <end position="60"/>
    </location>
</feature>
<dbReference type="PROSITE" id="PS50020">
    <property type="entry name" value="WW_DOMAIN_2"/>
    <property type="match status" value="1"/>
</dbReference>
<dbReference type="Pfam" id="PF13772">
    <property type="entry name" value="AIG2_2"/>
    <property type="match status" value="1"/>
</dbReference>
<dbReference type="PANTHER" id="PTHR21727:SF0">
    <property type="entry name" value="MRNA (2'-O-METHYLADENOSINE-N(6)-)-METHYLTRANSFERASE"/>
    <property type="match status" value="1"/>
</dbReference>
<dbReference type="PANTHER" id="PTHR21727">
    <property type="entry name" value="PHOSPHORYLATED CTD INTERACTING FACTOR 1"/>
    <property type="match status" value="1"/>
</dbReference>
<dbReference type="InterPro" id="IPR001202">
    <property type="entry name" value="WW_dom"/>
</dbReference>
<dbReference type="Gene3D" id="3.10.490.10">
    <property type="entry name" value="Gamma-glutamyl cyclotransferase-like"/>
    <property type="match status" value="1"/>
</dbReference>
<proteinExistence type="predicted"/>
<dbReference type="Pfam" id="PF00397">
    <property type="entry name" value="WW"/>
    <property type="match status" value="1"/>
</dbReference>
<dbReference type="VEuPathDB" id="VectorBase:SSCA005095"/>
<feature type="compositionally biased region" description="Acidic residues" evidence="1">
    <location>
        <begin position="132"/>
        <end position="142"/>
    </location>
</feature>
<dbReference type="SMART" id="SM00456">
    <property type="entry name" value="WW"/>
    <property type="match status" value="1"/>
</dbReference>
<dbReference type="FunFam" id="2.20.70.10:FF:000036">
    <property type="entry name" value="Phosphorylated CTD-interacting factor 1"/>
    <property type="match status" value="1"/>
</dbReference>
<comment type="caution">
    <text evidence="3">The sequence shown here is derived from an EMBL/GenBank/DDBJ whole genome shotgun (WGS) entry which is preliminary data.</text>
</comment>
<keyword evidence="2" id="KW-0812">Transmembrane</keyword>
<dbReference type="EMBL" id="JXLN01015217">
    <property type="protein sequence ID" value="KPM10469.1"/>
    <property type="molecule type" value="Genomic_DNA"/>
</dbReference>
<dbReference type="SUPFAM" id="SSF51045">
    <property type="entry name" value="WW domain"/>
    <property type="match status" value="1"/>
</dbReference>
<organism evidence="3 4">
    <name type="scientific">Sarcoptes scabiei</name>
    <name type="common">Itch mite</name>
    <name type="synonym">Acarus scabiei</name>
    <dbReference type="NCBI Taxonomy" id="52283"/>
    <lineage>
        <taxon>Eukaryota</taxon>
        <taxon>Metazoa</taxon>
        <taxon>Ecdysozoa</taxon>
        <taxon>Arthropoda</taxon>
        <taxon>Chelicerata</taxon>
        <taxon>Arachnida</taxon>
        <taxon>Acari</taxon>
        <taxon>Acariformes</taxon>
        <taxon>Sarcoptiformes</taxon>
        <taxon>Astigmata</taxon>
        <taxon>Psoroptidia</taxon>
        <taxon>Sarcoptoidea</taxon>
        <taxon>Sarcoptidae</taxon>
        <taxon>Sarcoptinae</taxon>
        <taxon>Sarcoptes</taxon>
    </lineage>
</organism>
<dbReference type="Pfam" id="PF12237">
    <property type="entry name" value="PCIF1_WW"/>
    <property type="match status" value="1"/>
</dbReference>
<dbReference type="AlphaFoldDB" id="A0A132AI32"/>
<keyword evidence="2" id="KW-0472">Membrane</keyword>
<evidence type="ECO:0000256" key="1">
    <source>
        <dbReference type="SAM" id="MobiDB-lite"/>
    </source>
</evidence>
<dbReference type="Proteomes" id="UP000616769">
    <property type="component" value="Unassembled WGS sequence"/>
</dbReference>
<gene>
    <name evidence="3" type="ORF">QR98_0090250</name>
</gene>
<feature type="compositionally biased region" description="Basic and acidic residues" evidence="1">
    <location>
        <begin position="110"/>
        <end position="126"/>
    </location>
</feature>
<dbReference type="GO" id="GO:0016422">
    <property type="term" value="F:mRNA (2'-O-methyladenosine-N6-)-methyltransferase activity"/>
    <property type="evidence" value="ECO:0007669"/>
    <property type="project" value="InterPro"/>
</dbReference>
<feature type="region of interest" description="Disordered" evidence="1">
    <location>
        <begin position="1"/>
        <end position="142"/>
    </location>
</feature>
<protein>
    <submittedName>
        <fullName evidence="3">Phosphorylated CTD-interacting factor-like protein</fullName>
    </submittedName>
</protein>